<dbReference type="AlphaFoldDB" id="A0A850EUH3"/>
<feature type="transmembrane region" description="Helical" evidence="1">
    <location>
        <begin position="52"/>
        <end position="71"/>
    </location>
</feature>
<evidence type="ECO:0000256" key="1">
    <source>
        <dbReference type="SAM" id="Phobius"/>
    </source>
</evidence>
<keyword evidence="1" id="KW-0812">Transmembrane</keyword>
<proteinExistence type="predicted"/>
<keyword evidence="1" id="KW-0472">Membrane</keyword>
<reference evidence="2" key="1">
    <citation type="submission" date="2020-06" db="EMBL/GenBank/DDBJ databases">
        <title>Paenibacillus sp. nov., isolated from soil.</title>
        <authorList>
            <person name="Seo Y.L."/>
        </authorList>
    </citation>
    <scope>NUCLEOTIDE SEQUENCE [LARGE SCALE GENOMIC DNA]</scope>
    <source>
        <strain evidence="2">JW14</strain>
    </source>
</reference>
<feature type="transmembrane region" description="Helical" evidence="1">
    <location>
        <begin position="26"/>
        <end position="46"/>
    </location>
</feature>
<comment type="caution">
    <text evidence="2">The sequence shown here is derived from an EMBL/GenBank/DDBJ whole genome shotgun (WGS) entry which is preliminary data.</text>
</comment>
<feature type="transmembrane region" description="Helical" evidence="1">
    <location>
        <begin position="113"/>
        <end position="136"/>
    </location>
</feature>
<protein>
    <submittedName>
        <fullName evidence="2">DUF1453 family protein</fullName>
    </submittedName>
</protein>
<organism evidence="2 3">
    <name type="scientific">Paenibacillus agri</name>
    <dbReference type="NCBI Taxonomy" id="2744309"/>
    <lineage>
        <taxon>Bacteria</taxon>
        <taxon>Bacillati</taxon>
        <taxon>Bacillota</taxon>
        <taxon>Bacilli</taxon>
        <taxon>Bacillales</taxon>
        <taxon>Paenibacillaceae</taxon>
        <taxon>Paenibacillus</taxon>
    </lineage>
</organism>
<evidence type="ECO:0000313" key="3">
    <source>
        <dbReference type="Proteomes" id="UP000564806"/>
    </source>
</evidence>
<name>A0A850EUH3_9BACL</name>
<gene>
    <name evidence="2" type="ORF">HPT30_29480</name>
</gene>
<dbReference type="RefSeq" id="WP_175374794.1">
    <property type="nucleotide sequence ID" value="NZ_JABWCS010000221.1"/>
</dbReference>
<dbReference type="Proteomes" id="UP000564806">
    <property type="component" value="Unassembled WGS sequence"/>
</dbReference>
<accession>A0A850EUH3</accession>
<sequence>MMNILITVVIILLISLKEKEIKTTRLWLLPAILAYVVFTSIAQTTLTVNSMLLYILCLVIGCGIGACRAYLEQIIIHPESGKIMSKGSLASSILLIVVLLLRQLVSSLDVHNTFHVLSSALLILPLGSIAARRYFLYSKVRRLQERGV</sequence>
<keyword evidence="3" id="KW-1185">Reference proteome</keyword>
<feature type="transmembrane region" description="Helical" evidence="1">
    <location>
        <begin position="83"/>
        <end position="101"/>
    </location>
</feature>
<dbReference type="EMBL" id="JABWCS010000221">
    <property type="protein sequence ID" value="NUU64495.1"/>
    <property type="molecule type" value="Genomic_DNA"/>
</dbReference>
<evidence type="ECO:0000313" key="2">
    <source>
        <dbReference type="EMBL" id="NUU64495.1"/>
    </source>
</evidence>
<keyword evidence="1" id="KW-1133">Transmembrane helix</keyword>